<comment type="caution">
    <text evidence="6">The sequence shown here is derived from an EMBL/GenBank/DDBJ whole genome shotgun (WGS) entry which is preliminary data.</text>
</comment>
<evidence type="ECO:0000256" key="2">
    <source>
        <dbReference type="ARBA" id="ARBA00022963"/>
    </source>
</evidence>
<evidence type="ECO:0000256" key="1">
    <source>
        <dbReference type="ARBA" id="ARBA00022801"/>
    </source>
</evidence>
<dbReference type="Pfam" id="PF01734">
    <property type="entry name" value="Patatin"/>
    <property type="match status" value="1"/>
</dbReference>
<evidence type="ECO:0000259" key="5">
    <source>
        <dbReference type="PROSITE" id="PS51635"/>
    </source>
</evidence>
<dbReference type="Gene3D" id="3.10.20.310">
    <property type="entry name" value="membrane protein fhac"/>
    <property type="match status" value="1"/>
</dbReference>
<dbReference type="AlphaFoldDB" id="H3KGW9"/>
<dbReference type="InterPro" id="IPR050301">
    <property type="entry name" value="NTE"/>
</dbReference>
<feature type="short sequence motif" description="GXGXXG" evidence="4">
    <location>
        <begin position="11"/>
        <end position="16"/>
    </location>
</feature>
<evidence type="ECO:0000256" key="3">
    <source>
        <dbReference type="ARBA" id="ARBA00023098"/>
    </source>
</evidence>
<dbReference type="HOGENOM" id="CLU_391584_0_0_4"/>
<gene>
    <name evidence="6" type="ORF">HMPREF9440_02002</name>
</gene>
<dbReference type="PANTHER" id="PTHR14226:SF29">
    <property type="entry name" value="NEUROPATHY TARGET ESTERASE SWS"/>
    <property type="match status" value="1"/>
</dbReference>
<feature type="short sequence motif" description="DGA/G" evidence="4">
    <location>
        <begin position="188"/>
        <end position="190"/>
    </location>
</feature>
<dbReference type="InterPro" id="IPR002641">
    <property type="entry name" value="PNPLA_dom"/>
</dbReference>
<feature type="domain" description="PNPLA" evidence="5">
    <location>
        <begin position="7"/>
        <end position="201"/>
    </location>
</feature>
<dbReference type="GO" id="GO:0016787">
    <property type="term" value="F:hydrolase activity"/>
    <property type="evidence" value="ECO:0007669"/>
    <property type="project" value="UniProtKB-UniRule"/>
</dbReference>
<evidence type="ECO:0000313" key="7">
    <source>
        <dbReference type="Proteomes" id="UP000004956"/>
    </source>
</evidence>
<reference evidence="6 7" key="1">
    <citation type="submission" date="2011-11" db="EMBL/GenBank/DDBJ databases">
        <authorList>
            <person name="Weinstock G."/>
            <person name="Sodergren E."/>
            <person name="Clifton S."/>
            <person name="Fulton L."/>
            <person name="Fulton B."/>
            <person name="Courtney L."/>
            <person name="Fronick C."/>
            <person name="Harrison M."/>
            <person name="Strong C."/>
            <person name="Farmer C."/>
            <person name="Delahaunty K."/>
            <person name="Markovic C."/>
            <person name="Hall O."/>
            <person name="Minx P."/>
            <person name="Tomlinson C."/>
            <person name="Mitreva M."/>
            <person name="Hou S."/>
            <person name="Chen J."/>
            <person name="Wollam A."/>
            <person name="Pepin K.H."/>
            <person name="Johnson M."/>
            <person name="Bhonagiri V."/>
            <person name="Zhang X."/>
            <person name="Suruliraj S."/>
            <person name="Warren W."/>
            <person name="Chinwalla A."/>
            <person name="Mardis E.R."/>
            <person name="Wilson R.K."/>
        </authorList>
    </citation>
    <scope>NUCLEOTIDE SEQUENCE [LARGE SCALE GENOMIC DNA]</scope>
    <source>
        <strain evidence="6 7">YIT 11816</strain>
    </source>
</reference>
<dbReference type="CDD" id="cd07205">
    <property type="entry name" value="Pat_PNPLA6_PNPLA7_NTE1_like"/>
    <property type="match status" value="1"/>
</dbReference>
<dbReference type="InterPro" id="IPR016035">
    <property type="entry name" value="Acyl_Trfase/lysoPLipase"/>
</dbReference>
<dbReference type="Proteomes" id="UP000004956">
    <property type="component" value="Unassembled WGS sequence"/>
</dbReference>
<proteinExistence type="predicted"/>
<evidence type="ECO:0000313" key="6">
    <source>
        <dbReference type="EMBL" id="EHY30650.1"/>
    </source>
</evidence>
<dbReference type="EMBL" id="AFBQ01000299">
    <property type="protein sequence ID" value="EHY30650.1"/>
    <property type="molecule type" value="Genomic_DNA"/>
</dbReference>
<accession>H3KGW9</accession>
<dbReference type="GO" id="GO:0016042">
    <property type="term" value="P:lipid catabolic process"/>
    <property type="evidence" value="ECO:0007669"/>
    <property type="project" value="UniProtKB-UniRule"/>
</dbReference>
<dbReference type="PANTHER" id="PTHR14226">
    <property type="entry name" value="NEUROPATHY TARGET ESTERASE/SWISS CHEESE D.MELANOGASTER"/>
    <property type="match status" value="1"/>
</dbReference>
<protein>
    <submittedName>
        <fullName evidence="6">Phospholipase, patatin family</fullName>
    </submittedName>
</protein>
<dbReference type="Gene3D" id="3.40.1090.10">
    <property type="entry name" value="Cytosolic phospholipase A2 catalytic domain"/>
    <property type="match status" value="2"/>
</dbReference>
<organism evidence="6 7">
    <name type="scientific">Sutterella parvirubra YIT 11816</name>
    <dbReference type="NCBI Taxonomy" id="762967"/>
    <lineage>
        <taxon>Bacteria</taxon>
        <taxon>Pseudomonadati</taxon>
        <taxon>Pseudomonadota</taxon>
        <taxon>Betaproteobacteria</taxon>
        <taxon>Burkholderiales</taxon>
        <taxon>Sutterellaceae</taxon>
        <taxon>Sutterella</taxon>
    </lineage>
</organism>
<dbReference type="SUPFAM" id="SSF52151">
    <property type="entry name" value="FabD/lysophospholipase-like"/>
    <property type="match status" value="1"/>
</dbReference>
<sequence length="714" mass="78266">GRPCVGLVLSGGGARGFAHAGVLKVLETLGVRIDVVTGTSMGSMVGGAYAAGYTAEEIERIVLSVDWDQMLAVRPERELLPWRRKAEDFQGLSSAAIEITADGRARLPKAIVPSQELDIFLMRHTGIVSMVEDLSYLSIPFAASATDLITGERIVMQKNCTLGTAMRASMSVPGAFAPLNVGDHMLVDGGLVDNLPVELAREMGADVIIAVNVGTPLSGRDELQSVVGVMAQMVNILTEQNVRRSIRSLGDRDILITPDLTGLSSTDFKKSADIIRAGETAAQTHAEALERLARPRAEWAAWDAERRNLITEAPKRTEHVISAMRVEGNDMVTPERVIAATGIPLNKPVTNEEVEQGARRVWAEGYFSSLKYRFEPGPGSTEVLVLEPQEREEGYSTVRIGGSLETDFEENNNYNVIFSHTWHLLNSWGAEWRNEAAFGDQHRFLTEFYQPIGPNTNWFVELEGSYERTPFDIYRGGEPIMRWRNEVLDGHVMFGREFPGLGHAGVMGGWLRTKAKREIGVSDMDYEQGVVSTGYLGGQMVFDTLDDVDFPTKGYLFSAEGLVTEADADGRSPYIFMAEALVPWSVGPWTALLQVEKGRSTQPDAFRLGGAFNMAGVPAGRWTGSDYDYASIALARRFATPLLENTPIWVGGRLEAGRAYNGSDPGWSESGDDKWRSSASAYVGLDSVIGPLYLIFGRTRNEGSALYFVWGHPH</sequence>
<keyword evidence="7" id="KW-1185">Reference proteome</keyword>
<name>H3KGW9_9BURK</name>
<feature type="active site" description="Nucleophile" evidence="4">
    <location>
        <position position="40"/>
    </location>
</feature>
<feature type="short sequence motif" description="GXSXG" evidence="4">
    <location>
        <begin position="38"/>
        <end position="42"/>
    </location>
</feature>
<dbReference type="PATRIC" id="fig|762967.3.peg.1579"/>
<feature type="non-terminal residue" evidence="6">
    <location>
        <position position="1"/>
    </location>
</feature>
<dbReference type="PROSITE" id="PS51635">
    <property type="entry name" value="PNPLA"/>
    <property type="match status" value="1"/>
</dbReference>
<feature type="active site" description="Proton acceptor" evidence="4">
    <location>
        <position position="188"/>
    </location>
</feature>
<evidence type="ECO:0000256" key="4">
    <source>
        <dbReference type="PROSITE-ProRule" id="PRU01161"/>
    </source>
</evidence>
<keyword evidence="3 4" id="KW-0443">Lipid metabolism</keyword>
<dbReference type="Gene3D" id="2.40.160.50">
    <property type="entry name" value="membrane protein fhac: a member of the omp85/tpsb transporter family"/>
    <property type="match status" value="1"/>
</dbReference>
<keyword evidence="2 4" id="KW-0442">Lipid degradation</keyword>
<keyword evidence="1 4" id="KW-0378">Hydrolase</keyword>
<dbReference type="STRING" id="762967.HMPREF9440_02002"/>